<feature type="chain" id="PRO_5021217019" evidence="1">
    <location>
        <begin position="24"/>
        <end position="108"/>
    </location>
</feature>
<sequence length="108" mass="11349">MNSCPSPPSTFLLLSLLGSGGLMVRSRLQGRRVPGSKPYSIEDPPCMGLLHTKSYVLAKCPPAGAVPTSTDPPMGSRVHWDGRGTGVVMELGERVPAHVSPSLPDRGS</sequence>
<name>A0A4Y2LGC8_ARAVE</name>
<dbReference type="EMBL" id="BGPR01005760">
    <property type="protein sequence ID" value="GBN13220.1"/>
    <property type="molecule type" value="Genomic_DNA"/>
</dbReference>
<evidence type="ECO:0000256" key="1">
    <source>
        <dbReference type="SAM" id="SignalP"/>
    </source>
</evidence>
<dbReference type="Proteomes" id="UP000499080">
    <property type="component" value="Unassembled WGS sequence"/>
</dbReference>
<gene>
    <name evidence="2" type="ORF">AVEN_113910_1</name>
</gene>
<feature type="signal peptide" evidence="1">
    <location>
        <begin position="1"/>
        <end position="23"/>
    </location>
</feature>
<keyword evidence="1" id="KW-0732">Signal</keyword>
<evidence type="ECO:0000313" key="3">
    <source>
        <dbReference type="Proteomes" id="UP000499080"/>
    </source>
</evidence>
<comment type="caution">
    <text evidence="2">The sequence shown here is derived from an EMBL/GenBank/DDBJ whole genome shotgun (WGS) entry which is preliminary data.</text>
</comment>
<keyword evidence="3" id="KW-1185">Reference proteome</keyword>
<proteinExistence type="predicted"/>
<reference evidence="2 3" key="1">
    <citation type="journal article" date="2019" name="Sci. Rep.">
        <title>Orb-weaving spider Araneus ventricosus genome elucidates the spidroin gene catalogue.</title>
        <authorList>
            <person name="Kono N."/>
            <person name="Nakamura H."/>
            <person name="Ohtoshi R."/>
            <person name="Moran D.A.P."/>
            <person name="Shinohara A."/>
            <person name="Yoshida Y."/>
            <person name="Fujiwara M."/>
            <person name="Mori M."/>
            <person name="Tomita M."/>
            <person name="Arakawa K."/>
        </authorList>
    </citation>
    <scope>NUCLEOTIDE SEQUENCE [LARGE SCALE GENOMIC DNA]</scope>
</reference>
<accession>A0A4Y2LGC8</accession>
<protein>
    <submittedName>
        <fullName evidence="2">Uncharacterized protein</fullName>
    </submittedName>
</protein>
<evidence type="ECO:0000313" key="2">
    <source>
        <dbReference type="EMBL" id="GBN13220.1"/>
    </source>
</evidence>
<dbReference type="AlphaFoldDB" id="A0A4Y2LGC8"/>
<organism evidence="2 3">
    <name type="scientific">Araneus ventricosus</name>
    <name type="common">Orbweaver spider</name>
    <name type="synonym">Epeira ventricosa</name>
    <dbReference type="NCBI Taxonomy" id="182803"/>
    <lineage>
        <taxon>Eukaryota</taxon>
        <taxon>Metazoa</taxon>
        <taxon>Ecdysozoa</taxon>
        <taxon>Arthropoda</taxon>
        <taxon>Chelicerata</taxon>
        <taxon>Arachnida</taxon>
        <taxon>Araneae</taxon>
        <taxon>Araneomorphae</taxon>
        <taxon>Entelegynae</taxon>
        <taxon>Araneoidea</taxon>
        <taxon>Araneidae</taxon>
        <taxon>Araneus</taxon>
    </lineage>
</organism>